<evidence type="ECO:0000256" key="6">
    <source>
        <dbReference type="ARBA" id="ARBA00023136"/>
    </source>
</evidence>
<keyword evidence="5 7" id="KW-1133">Transmembrane helix</keyword>
<sequence>MASYLKGFISRRKMLANPLQLRFLQLLHRLLTNGYPLLDAIETVKWNKELEKPATRILTCLKDGMSIDEAFDQAKFHPLITSYLYFVKGNGDLEGSIKKCAAMYEYRIKNTNKFQQAARYPLILLFIFSLLLYFIKQSVLPSFQDIFQASMSASSTVQVSIILIEMLTTITFVLIFVLGILLFVWLLTKGKLPIEKQLNVYRTIPLYRSFLKLQTSFYFATHFSSLLKTGMSFKEILDHMTRQKKLPIISYYAQQMTSELSRGVHIASLLTVFTFLEGQLTTIFSKNADAQALEKDLSIYAELLMEEIQRKIVKIITFVQPVFFTILAGFIIFIYITLMWPMFQLIKTI</sequence>
<accession>A0A417YG31</accession>
<keyword evidence="4 7" id="KW-0812">Transmembrane</keyword>
<organism evidence="9 10">
    <name type="scientific">Oceanobacillus profundus</name>
    <dbReference type="NCBI Taxonomy" id="372463"/>
    <lineage>
        <taxon>Bacteria</taxon>
        <taxon>Bacillati</taxon>
        <taxon>Bacillota</taxon>
        <taxon>Bacilli</taxon>
        <taxon>Bacillales</taxon>
        <taxon>Bacillaceae</taxon>
        <taxon>Oceanobacillus</taxon>
    </lineage>
</organism>
<evidence type="ECO:0000256" key="5">
    <source>
        <dbReference type="ARBA" id="ARBA00022989"/>
    </source>
</evidence>
<proteinExistence type="inferred from homology"/>
<keyword evidence="6 7" id="KW-0472">Membrane</keyword>
<feature type="transmembrane region" description="Helical" evidence="7">
    <location>
        <begin position="117"/>
        <end position="135"/>
    </location>
</feature>
<evidence type="ECO:0000313" key="9">
    <source>
        <dbReference type="EMBL" id="RHW31708.1"/>
    </source>
</evidence>
<comment type="similarity">
    <text evidence="2">Belongs to the GSP F family.</text>
</comment>
<feature type="domain" description="Type II secretion system protein GspF" evidence="8">
    <location>
        <begin position="219"/>
        <end position="341"/>
    </location>
</feature>
<dbReference type="InterPro" id="IPR047692">
    <property type="entry name" value="T4P_ComGB"/>
</dbReference>
<protein>
    <submittedName>
        <fullName evidence="9">Chromosome partitioning protein ParA</fullName>
    </submittedName>
</protein>
<dbReference type="PANTHER" id="PTHR30012">
    <property type="entry name" value="GENERAL SECRETION PATHWAY PROTEIN"/>
    <property type="match status" value="1"/>
</dbReference>
<keyword evidence="10" id="KW-1185">Reference proteome</keyword>
<dbReference type="PANTHER" id="PTHR30012:SF0">
    <property type="entry name" value="TYPE II SECRETION SYSTEM PROTEIN F-RELATED"/>
    <property type="match status" value="1"/>
</dbReference>
<feature type="transmembrane region" description="Helical" evidence="7">
    <location>
        <begin position="315"/>
        <end position="338"/>
    </location>
</feature>
<dbReference type="InterPro" id="IPR018076">
    <property type="entry name" value="T2SS_GspF_dom"/>
</dbReference>
<dbReference type="RefSeq" id="WP_118889651.1">
    <property type="nucleotide sequence ID" value="NZ_JAUOPF010000002.1"/>
</dbReference>
<evidence type="ECO:0000256" key="3">
    <source>
        <dbReference type="ARBA" id="ARBA00022475"/>
    </source>
</evidence>
<evidence type="ECO:0000256" key="4">
    <source>
        <dbReference type="ARBA" id="ARBA00022692"/>
    </source>
</evidence>
<dbReference type="GO" id="GO:0005886">
    <property type="term" value="C:plasma membrane"/>
    <property type="evidence" value="ECO:0007669"/>
    <property type="project" value="UniProtKB-SubCell"/>
</dbReference>
<dbReference type="Gene3D" id="1.20.81.30">
    <property type="entry name" value="Type II secretion system (T2SS), domain F"/>
    <property type="match status" value="2"/>
</dbReference>
<name>A0A417YG31_9BACI</name>
<comment type="caution">
    <text evidence="9">The sequence shown here is derived from an EMBL/GenBank/DDBJ whole genome shotgun (WGS) entry which is preliminary data.</text>
</comment>
<dbReference type="EMBL" id="QWEH01000008">
    <property type="protein sequence ID" value="RHW31708.1"/>
    <property type="molecule type" value="Genomic_DNA"/>
</dbReference>
<dbReference type="OrthoDB" id="2974223at2"/>
<evidence type="ECO:0000313" key="10">
    <source>
        <dbReference type="Proteomes" id="UP000285456"/>
    </source>
</evidence>
<evidence type="ECO:0000256" key="2">
    <source>
        <dbReference type="ARBA" id="ARBA00005745"/>
    </source>
</evidence>
<gene>
    <name evidence="9" type="ORF">D1B32_13385</name>
</gene>
<evidence type="ECO:0000256" key="1">
    <source>
        <dbReference type="ARBA" id="ARBA00004651"/>
    </source>
</evidence>
<dbReference type="NCBIfam" id="NF041012">
    <property type="entry name" value="T4P_ComGB"/>
    <property type="match status" value="1"/>
</dbReference>
<evidence type="ECO:0000256" key="7">
    <source>
        <dbReference type="SAM" id="Phobius"/>
    </source>
</evidence>
<dbReference type="PRINTS" id="PR00812">
    <property type="entry name" value="BCTERIALGSPF"/>
</dbReference>
<feature type="domain" description="Type II secretion system protein GspF" evidence="8">
    <location>
        <begin position="23"/>
        <end position="135"/>
    </location>
</feature>
<reference evidence="9 10" key="1">
    <citation type="journal article" date="2007" name="Int. J. Syst. Evol. Microbiol.">
        <title>Oceanobacillus profundus sp. nov., isolated from a deep-sea sediment core.</title>
        <authorList>
            <person name="Kim Y.G."/>
            <person name="Choi D.H."/>
            <person name="Hyun S."/>
            <person name="Cho B.C."/>
        </authorList>
    </citation>
    <scope>NUCLEOTIDE SEQUENCE [LARGE SCALE GENOMIC DNA]</scope>
    <source>
        <strain evidence="9 10">DSM 18246</strain>
    </source>
</reference>
<comment type="subcellular location">
    <subcellularLocation>
        <location evidence="1">Cell membrane</location>
        <topology evidence="1">Multi-pass membrane protein</topology>
    </subcellularLocation>
</comment>
<keyword evidence="3" id="KW-1003">Cell membrane</keyword>
<feature type="transmembrane region" description="Helical" evidence="7">
    <location>
        <begin position="161"/>
        <end position="187"/>
    </location>
</feature>
<dbReference type="AlphaFoldDB" id="A0A417YG31"/>
<dbReference type="Pfam" id="PF00482">
    <property type="entry name" value="T2SSF"/>
    <property type="match status" value="2"/>
</dbReference>
<dbReference type="InterPro" id="IPR003004">
    <property type="entry name" value="GspF/PilC"/>
</dbReference>
<dbReference type="Proteomes" id="UP000285456">
    <property type="component" value="Unassembled WGS sequence"/>
</dbReference>
<evidence type="ECO:0000259" key="8">
    <source>
        <dbReference type="Pfam" id="PF00482"/>
    </source>
</evidence>
<dbReference type="InterPro" id="IPR042094">
    <property type="entry name" value="T2SS_GspF_sf"/>
</dbReference>